<comment type="caution">
    <text evidence="4">The sequence shown here is derived from an EMBL/GenBank/DDBJ whole genome shotgun (WGS) entry which is preliminary data.</text>
</comment>
<evidence type="ECO:0000256" key="2">
    <source>
        <dbReference type="PROSITE-ProRule" id="PRU01161"/>
    </source>
</evidence>
<reference evidence="4 5" key="1">
    <citation type="submission" date="2018-05" db="EMBL/GenBank/DDBJ databases">
        <title>Genomic analysis of Gracilibacillus dipsosauri DD1 reveals novel features of a salt-tolerant amylase.</title>
        <authorList>
            <person name="Deutch C.E."/>
            <person name="Yang S."/>
        </authorList>
    </citation>
    <scope>NUCLEOTIDE SEQUENCE [LARGE SCALE GENOMIC DNA]</scope>
    <source>
        <strain evidence="4 5">DD1</strain>
    </source>
</reference>
<dbReference type="PANTHER" id="PTHR46394">
    <property type="entry name" value="ANNEXIN"/>
    <property type="match status" value="1"/>
</dbReference>
<dbReference type="Pfam" id="PF01734">
    <property type="entry name" value="Patatin"/>
    <property type="match status" value="1"/>
</dbReference>
<evidence type="ECO:0000313" key="5">
    <source>
        <dbReference type="Proteomes" id="UP000245624"/>
    </source>
</evidence>
<dbReference type="InterPro" id="IPR002641">
    <property type="entry name" value="PNPLA_dom"/>
</dbReference>
<dbReference type="InterPro" id="IPR052580">
    <property type="entry name" value="Lipid_Hydrolase"/>
</dbReference>
<dbReference type="InterPro" id="IPR016035">
    <property type="entry name" value="Acyl_Trfase/lysoPLipase"/>
</dbReference>
<dbReference type="EMBL" id="QGTD01000008">
    <property type="protein sequence ID" value="PWU68539.1"/>
    <property type="molecule type" value="Genomic_DNA"/>
</dbReference>
<dbReference type="Gene3D" id="3.40.1090.10">
    <property type="entry name" value="Cytosolic phospholipase A2 catalytic domain"/>
    <property type="match status" value="2"/>
</dbReference>
<dbReference type="Proteomes" id="UP000245624">
    <property type="component" value="Unassembled WGS sequence"/>
</dbReference>
<dbReference type="AlphaFoldDB" id="A0A317L408"/>
<feature type="short sequence motif" description="GXSXG" evidence="2">
    <location>
        <begin position="36"/>
        <end position="40"/>
    </location>
</feature>
<feature type="active site" description="Nucleophile" evidence="2">
    <location>
        <position position="38"/>
    </location>
</feature>
<dbReference type="PANTHER" id="PTHR46394:SF1">
    <property type="entry name" value="PNPLA DOMAIN-CONTAINING PROTEIN"/>
    <property type="match status" value="1"/>
</dbReference>
<dbReference type="SUPFAM" id="SSF52151">
    <property type="entry name" value="FabD/lysophospholipase-like"/>
    <property type="match status" value="1"/>
</dbReference>
<comment type="caution">
    <text evidence="2">Lacks conserved residue(s) required for the propagation of feature annotation.</text>
</comment>
<keyword evidence="5" id="KW-1185">Reference proteome</keyword>
<sequence>MKIDGVFSGGGVKAFVFIGALKALEEENISFERVAGTSAGALFATLVAAGFRAKELEELFLTLELKQFLDQSRIGSIFPFIKWLTLYQTMGLYRGDVFQQWLEEVLREKGIQSFQDLNPHQLKIVAADISINRVIVFPDDLEESYQIDPSFFSIAKAVRSSISIPYFFRPSKLIHPLSNQKSLLVDGMILSNFPLWVFDQPNRKRERPILGMQLSSPQHLNHLTTIHNSLDLLKAMIVTMRTSYDNRYISENVAKEILFFPIEDVQATDFDLSRSEKVSIIEYGYQQTKQFLSSWTY</sequence>
<feature type="domain" description="PNPLA" evidence="3">
    <location>
        <begin position="5"/>
        <end position="199"/>
    </location>
</feature>
<evidence type="ECO:0000256" key="1">
    <source>
        <dbReference type="ARBA" id="ARBA00023098"/>
    </source>
</evidence>
<keyword evidence="1 2" id="KW-0443">Lipid metabolism</keyword>
<proteinExistence type="predicted"/>
<accession>A0A317L408</accession>
<keyword evidence="2" id="KW-0378">Hydrolase</keyword>
<organism evidence="4 5">
    <name type="scientific">Gracilibacillus dipsosauri</name>
    <dbReference type="NCBI Taxonomy" id="178340"/>
    <lineage>
        <taxon>Bacteria</taxon>
        <taxon>Bacillati</taxon>
        <taxon>Bacillota</taxon>
        <taxon>Bacilli</taxon>
        <taxon>Bacillales</taxon>
        <taxon>Bacillaceae</taxon>
        <taxon>Gracilibacillus</taxon>
    </lineage>
</organism>
<feature type="active site" description="Proton acceptor" evidence="2">
    <location>
        <position position="186"/>
    </location>
</feature>
<gene>
    <name evidence="4" type="ORF">DLJ74_08865</name>
</gene>
<protein>
    <recommendedName>
        <fullName evidence="3">PNPLA domain-containing protein</fullName>
    </recommendedName>
</protein>
<dbReference type="GO" id="GO:0016042">
    <property type="term" value="P:lipid catabolic process"/>
    <property type="evidence" value="ECO:0007669"/>
    <property type="project" value="UniProtKB-UniRule"/>
</dbReference>
<dbReference type="GO" id="GO:0016787">
    <property type="term" value="F:hydrolase activity"/>
    <property type="evidence" value="ECO:0007669"/>
    <property type="project" value="UniProtKB-UniRule"/>
</dbReference>
<evidence type="ECO:0000259" key="3">
    <source>
        <dbReference type="PROSITE" id="PS51635"/>
    </source>
</evidence>
<keyword evidence="2" id="KW-0442">Lipid degradation</keyword>
<dbReference type="OrthoDB" id="9770965at2"/>
<evidence type="ECO:0000313" key="4">
    <source>
        <dbReference type="EMBL" id="PWU68539.1"/>
    </source>
</evidence>
<name>A0A317L408_9BACI</name>
<dbReference type="RefSeq" id="WP_109984189.1">
    <property type="nucleotide sequence ID" value="NZ_JAJUIE010000002.1"/>
</dbReference>
<dbReference type="PROSITE" id="PS51635">
    <property type="entry name" value="PNPLA"/>
    <property type="match status" value="1"/>
</dbReference>
<dbReference type="CDD" id="cd07207">
    <property type="entry name" value="Pat_ExoU_VipD_like"/>
    <property type="match status" value="1"/>
</dbReference>